<comment type="caution">
    <text evidence="1">The sequence shown here is derived from an EMBL/GenBank/DDBJ whole genome shotgun (WGS) entry which is preliminary data.</text>
</comment>
<dbReference type="RefSeq" id="WP_163301484.1">
    <property type="nucleotide sequence ID" value="NZ_JAAGRQ010000019.1"/>
</dbReference>
<gene>
    <name evidence="1" type="ORF">G3N56_06710</name>
</gene>
<reference evidence="1 2" key="1">
    <citation type="submission" date="2020-02" db="EMBL/GenBank/DDBJ databases">
        <title>Comparative genomics of sulfur disproportionating microorganisms.</title>
        <authorList>
            <person name="Ward L.M."/>
            <person name="Bertran E."/>
            <person name="Johnston D.T."/>
        </authorList>
    </citation>
    <scope>NUCLEOTIDE SEQUENCE [LARGE SCALE GENOMIC DNA]</scope>
    <source>
        <strain evidence="1 2">DSM 3696</strain>
    </source>
</reference>
<accession>A0A7K3NKT2</accession>
<dbReference type="EMBL" id="JAAGRQ010000019">
    <property type="protein sequence ID" value="NDY56433.1"/>
    <property type="molecule type" value="Genomic_DNA"/>
</dbReference>
<proteinExistence type="predicted"/>
<evidence type="ECO:0000313" key="1">
    <source>
        <dbReference type="EMBL" id="NDY56433.1"/>
    </source>
</evidence>
<sequence length="169" mass="18936">MSDHASEPCPAHPDAWRNHITAAVLARISTTPQRRHEALRELFRVTRPDLGDDAAMSLAENIPPLVPELHEKWAAMFAARLVETVPGNQVALLCDGASENDAALTLAYLMFLESERMEKQTAEDLEAYRREHPELTEKGRELTDEVLARRNAARKDKAARYAAGKTPRQ</sequence>
<dbReference type="AlphaFoldDB" id="A0A7K3NKT2"/>
<name>A0A7K3NKT2_9BACT</name>
<organism evidence="1 2">
    <name type="scientific">Desulfolutivibrio sulfodismutans</name>
    <dbReference type="NCBI Taxonomy" id="63561"/>
    <lineage>
        <taxon>Bacteria</taxon>
        <taxon>Pseudomonadati</taxon>
        <taxon>Thermodesulfobacteriota</taxon>
        <taxon>Desulfovibrionia</taxon>
        <taxon>Desulfovibrionales</taxon>
        <taxon>Desulfovibrionaceae</taxon>
        <taxon>Desulfolutivibrio</taxon>
    </lineage>
</organism>
<dbReference type="Proteomes" id="UP000469724">
    <property type="component" value="Unassembled WGS sequence"/>
</dbReference>
<protein>
    <submittedName>
        <fullName evidence="1">Uncharacterized protein</fullName>
    </submittedName>
</protein>
<evidence type="ECO:0000313" key="2">
    <source>
        <dbReference type="Proteomes" id="UP000469724"/>
    </source>
</evidence>
<keyword evidence="2" id="KW-1185">Reference proteome</keyword>